<dbReference type="AlphaFoldDB" id="T0YP49"/>
<protein>
    <submittedName>
        <fullName evidence="1">Uncharacterized protein</fullName>
    </submittedName>
</protein>
<dbReference type="EMBL" id="AUZY01011364">
    <property type="protein sequence ID" value="EQD34893.1"/>
    <property type="molecule type" value="Genomic_DNA"/>
</dbReference>
<evidence type="ECO:0000313" key="1">
    <source>
        <dbReference type="EMBL" id="EQD34893.1"/>
    </source>
</evidence>
<proteinExistence type="predicted"/>
<reference evidence="1" key="1">
    <citation type="submission" date="2013-08" db="EMBL/GenBank/DDBJ databases">
        <authorList>
            <person name="Mendez C."/>
            <person name="Richter M."/>
            <person name="Ferrer M."/>
            <person name="Sanchez J."/>
        </authorList>
    </citation>
    <scope>NUCLEOTIDE SEQUENCE</scope>
</reference>
<gene>
    <name evidence="1" type="ORF">B1B_17029</name>
</gene>
<sequence>MTRLRHKKRESFLLCPQCRSPEIYLVAGMITGQVYLCKNCGYQGSLVLEVDAPPDAPTKSG</sequence>
<accession>T0YP49</accession>
<name>T0YP49_9ZZZZ</name>
<reference evidence="1" key="2">
    <citation type="journal article" date="2014" name="ISME J.">
        <title>Microbial stratification in low pH oxic and suboxic macroscopic growths along an acid mine drainage.</title>
        <authorList>
            <person name="Mendez-Garcia C."/>
            <person name="Mesa V."/>
            <person name="Sprenger R.R."/>
            <person name="Richter M."/>
            <person name="Diez M.S."/>
            <person name="Solano J."/>
            <person name="Bargiela R."/>
            <person name="Golyshina O.V."/>
            <person name="Manteca A."/>
            <person name="Ramos J.L."/>
            <person name="Gallego J.R."/>
            <person name="Llorente I."/>
            <person name="Martins Dos Santos V.A."/>
            <person name="Jensen O.N."/>
            <person name="Pelaez A.I."/>
            <person name="Sanchez J."/>
            <person name="Ferrer M."/>
        </authorList>
    </citation>
    <scope>NUCLEOTIDE SEQUENCE</scope>
</reference>
<organism evidence="1">
    <name type="scientific">mine drainage metagenome</name>
    <dbReference type="NCBI Taxonomy" id="410659"/>
    <lineage>
        <taxon>unclassified sequences</taxon>
        <taxon>metagenomes</taxon>
        <taxon>ecological metagenomes</taxon>
    </lineage>
</organism>
<comment type="caution">
    <text evidence="1">The sequence shown here is derived from an EMBL/GenBank/DDBJ whole genome shotgun (WGS) entry which is preliminary data.</text>
</comment>